<keyword evidence="2" id="KW-0732">Signal</keyword>
<organism evidence="4 5">
    <name type="scientific">Solirubrobacter pauli</name>
    <dbReference type="NCBI Taxonomy" id="166793"/>
    <lineage>
        <taxon>Bacteria</taxon>
        <taxon>Bacillati</taxon>
        <taxon>Actinomycetota</taxon>
        <taxon>Thermoleophilia</taxon>
        <taxon>Solirubrobacterales</taxon>
        <taxon>Solirubrobacteraceae</taxon>
        <taxon>Solirubrobacter</taxon>
    </lineage>
</organism>
<dbReference type="Pfam" id="PF08530">
    <property type="entry name" value="PepX_C"/>
    <property type="match status" value="1"/>
</dbReference>
<dbReference type="InterPro" id="IPR013736">
    <property type="entry name" value="Xaa-Pro_dipept_C"/>
</dbReference>
<feature type="signal peptide" evidence="2">
    <location>
        <begin position="1"/>
        <end position="27"/>
    </location>
</feature>
<dbReference type="NCBIfam" id="TIGR00976">
    <property type="entry name" value="CocE_NonD"/>
    <property type="match status" value="1"/>
</dbReference>
<dbReference type="InterPro" id="IPR000383">
    <property type="entry name" value="Xaa-Pro-like_dom"/>
</dbReference>
<reference evidence="4 5" key="1">
    <citation type="submission" date="2018-10" db="EMBL/GenBank/DDBJ databases">
        <title>Genomic Encyclopedia of Archaeal and Bacterial Type Strains, Phase II (KMG-II): from individual species to whole genera.</title>
        <authorList>
            <person name="Goeker M."/>
        </authorList>
    </citation>
    <scope>NUCLEOTIDE SEQUENCE [LARGE SCALE GENOMIC DNA]</scope>
    <source>
        <strain evidence="4 5">DSM 14954</strain>
    </source>
</reference>
<dbReference type="AlphaFoldDB" id="A0A660KYE3"/>
<evidence type="ECO:0000313" key="5">
    <source>
        <dbReference type="Proteomes" id="UP000278962"/>
    </source>
</evidence>
<dbReference type="InterPro" id="IPR008979">
    <property type="entry name" value="Galactose-bd-like_sf"/>
</dbReference>
<sequence length="802" mass="85026">MGLKVRGLVAGALTLATLGLGVGTAQAQGPTVTVGADGKTAPVFDYTQAVRERVFIPVAGTDTDSDGVTDRIAIDIVRPKESGPAVKVPAIIDPSPYYTSNGRGNEAQRIITNANGTLDRFPLFYDNYFVPRGYAFIAAHSLGTAFSTGCVWHGGPTDIAGFKAVVDWLNGRVPGYTTVDGTVPSTATWHNGSSAMIGKSYDGTFANGTAATGVEGLKTIVPISAISAWYNYSRTAGIRHNNNYPSGLSSGIAGVNADTGLRPPMVQTPDGPVTRQVFCAPVRAQQDALDGDEHGDINEFWRDRDHNKDADKVKASVFIVHGFQDDNVRMDHVGLWYKALKANNVRTKMWLLRAGHTDPFEQRRAEWVDTLHRWFDQELHGINNGIGAEPSVTIEDEPNVWKNYTSWPIPGTQTTDVYLRGGSSHDGAGTLGGVAGGGTADTLTFQNTGANVSEATLMASPEGQQTNRRVFISPPLTKDVRLSGTAVLNLRAALGTTQSNLSAVVAEIGPTIQTSRTGDGVQNGTKRTCWGATSTDNNACPTLGAECTTAGIGVDNACYLEVDKRVNVPPAAPINEWRVTRGTLDSRQKDTYWYTPNFEAVPGAFNDYDIPLQPTEHIFKAGNRISIIVTANLYGQGASASLGLPSAISAAQPITIDTRRSKITLPLVGGAQTLVESGTFTDPQGTVGGTVPATLSLTLGAPAAFPTFTPGVTRDYAATTDATVTSTAGNATLSVSEPGFLTNGAFSLAEPLRVEFAKSTWNGPTSSEKVGITFKQLIKDKDPLRTGSYSKTVTFTLSTTQP</sequence>
<gene>
    <name evidence="4" type="ORF">C8N24_4732</name>
</gene>
<dbReference type="Gene3D" id="3.40.50.1820">
    <property type="entry name" value="alpha/beta hydrolase"/>
    <property type="match status" value="2"/>
</dbReference>
<dbReference type="SMART" id="SM00939">
    <property type="entry name" value="PepX_C"/>
    <property type="match status" value="1"/>
</dbReference>
<keyword evidence="5" id="KW-1185">Reference proteome</keyword>
<dbReference type="Proteomes" id="UP000278962">
    <property type="component" value="Unassembled WGS sequence"/>
</dbReference>
<evidence type="ECO:0000259" key="3">
    <source>
        <dbReference type="SMART" id="SM00939"/>
    </source>
</evidence>
<protein>
    <submittedName>
        <fullName evidence="4">X-Pro dipeptidyl-peptidase</fullName>
    </submittedName>
</protein>
<feature type="chain" id="PRO_5024948782" evidence="2">
    <location>
        <begin position="28"/>
        <end position="802"/>
    </location>
</feature>
<dbReference type="EMBL" id="RBIL01000002">
    <property type="protein sequence ID" value="RKQ86717.1"/>
    <property type="molecule type" value="Genomic_DNA"/>
</dbReference>
<proteinExistence type="predicted"/>
<dbReference type="InterPro" id="IPR029058">
    <property type="entry name" value="AB_hydrolase_fold"/>
</dbReference>
<name>A0A660KYE3_9ACTN</name>
<evidence type="ECO:0000313" key="4">
    <source>
        <dbReference type="EMBL" id="RKQ86717.1"/>
    </source>
</evidence>
<dbReference type="GO" id="GO:0008239">
    <property type="term" value="F:dipeptidyl-peptidase activity"/>
    <property type="evidence" value="ECO:0007669"/>
    <property type="project" value="InterPro"/>
</dbReference>
<accession>A0A660KYE3</accession>
<dbReference type="InterPro" id="IPR005674">
    <property type="entry name" value="CocE/Ser_esterase"/>
</dbReference>
<feature type="domain" description="Xaa-Pro dipeptidyl-peptidase C-terminal" evidence="3">
    <location>
        <begin position="372"/>
        <end position="664"/>
    </location>
</feature>
<evidence type="ECO:0000256" key="2">
    <source>
        <dbReference type="SAM" id="SignalP"/>
    </source>
</evidence>
<dbReference type="RefSeq" id="WP_147447948.1">
    <property type="nucleotide sequence ID" value="NZ_RBIL01000002.1"/>
</dbReference>
<dbReference type="Gene3D" id="2.60.120.260">
    <property type="entry name" value="Galactose-binding domain-like"/>
    <property type="match status" value="1"/>
</dbReference>
<evidence type="ECO:0000256" key="1">
    <source>
        <dbReference type="ARBA" id="ARBA00022801"/>
    </source>
</evidence>
<keyword evidence="1" id="KW-0378">Hydrolase</keyword>
<dbReference type="SUPFAM" id="SSF49785">
    <property type="entry name" value="Galactose-binding domain-like"/>
    <property type="match status" value="1"/>
</dbReference>
<dbReference type="SUPFAM" id="SSF53474">
    <property type="entry name" value="alpha/beta-Hydrolases"/>
    <property type="match status" value="1"/>
</dbReference>
<dbReference type="OrthoDB" id="5240615at2"/>
<comment type="caution">
    <text evidence="4">The sequence shown here is derived from an EMBL/GenBank/DDBJ whole genome shotgun (WGS) entry which is preliminary data.</text>
</comment>
<dbReference type="Pfam" id="PF02129">
    <property type="entry name" value="Peptidase_S15"/>
    <property type="match status" value="1"/>
</dbReference>